<protein>
    <submittedName>
        <fullName evidence="1">DUF6037 family protein</fullName>
    </submittedName>
</protein>
<accession>A0ABW4UQJ7</accession>
<proteinExistence type="predicted"/>
<keyword evidence="2" id="KW-1185">Reference proteome</keyword>
<reference evidence="2" key="1">
    <citation type="journal article" date="2019" name="Int. J. Syst. Evol. Microbiol.">
        <title>The Global Catalogue of Microorganisms (GCM) 10K type strain sequencing project: providing services to taxonomists for standard genome sequencing and annotation.</title>
        <authorList>
            <consortium name="The Broad Institute Genomics Platform"/>
            <consortium name="The Broad Institute Genome Sequencing Center for Infectious Disease"/>
            <person name="Wu L."/>
            <person name="Ma J."/>
        </authorList>
    </citation>
    <scope>NUCLEOTIDE SEQUENCE [LARGE SCALE GENOMIC DNA]</scope>
    <source>
        <strain evidence="2">CGMCC 1.15067</strain>
    </source>
</reference>
<dbReference type="Proteomes" id="UP001597403">
    <property type="component" value="Unassembled WGS sequence"/>
</dbReference>
<organism evidence="1 2">
    <name type="scientific">Paenibacillus nicotianae</name>
    <dbReference type="NCBI Taxonomy" id="1526551"/>
    <lineage>
        <taxon>Bacteria</taxon>
        <taxon>Bacillati</taxon>
        <taxon>Bacillota</taxon>
        <taxon>Bacilli</taxon>
        <taxon>Bacillales</taxon>
        <taxon>Paenibacillaceae</taxon>
        <taxon>Paenibacillus</taxon>
    </lineage>
</organism>
<sequence>MVNTFENLKLLKQDMKSKGWVIDSFYFNYKKQNYIVLVKLFEKNENFPEYALLKLEFLKENNFSDILVVYANSSKLLTDAKTLREYFGIEYSSNLGDILLQFSRELAKFIPEEVSDNKNEHQKEAMCRSLSKSDLEDPEKKYCFYVKRNPVKKDNRLGQRSPFNDNKTRLYRPSLYERLGADTNLSFCYSTDLDQEETDENIIIKWTIRKNK</sequence>
<dbReference type="Pfam" id="PF19503">
    <property type="entry name" value="DUF6037"/>
    <property type="match status" value="1"/>
</dbReference>
<gene>
    <name evidence="1" type="ORF">ACFSGI_01595</name>
</gene>
<name>A0ABW4UQJ7_9BACL</name>
<dbReference type="EMBL" id="JBHUGF010000001">
    <property type="protein sequence ID" value="MFD1988665.1"/>
    <property type="molecule type" value="Genomic_DNA"/>
</dbReference>
<dbReference type="InterPro" id="IPR046100">
    <property type="entry name" value="DUF6037"/>
</dbReference>
<evidence type="ECO:0000313" key="1">
    <source>
        <dbReference type="EMBL" id="MFD1988665.1"/>
    </source>
</evidence>
<dbReference type="RefSeq" id="WP_204826636.1">
    <property type="nucleotide sequence ID" value="NZ_JBHUGF010000001.1"/>
</dbReference>
<comment type="caution">
    <text evidence="1">The sequence shown here is derived from an EMBL/GenBank/DDBJ whole genome shotgun (WGS) entry which is preliminary data.</text>
</comment>
<evidence type="ECO:0000313" key="2">
    <source>
        <dbReference type="Proteomes" id="UP001597403"/>
    </source>
</evidence>